<gene>
    <name evidence="2" type="ORF">AA0113_g12458</name>
</gene>
<protein>
    <recommendedName>
        <fullName evidence="1">DUF7730 domain-containing protein</fullName>
    </recommendedName>
</protein>
<dbReference type="EMBL" id="PEJP01000100">
    <property type="protein sequence ID" value="RYO26441.1"/>
    <property type="molecule type" value="Genomic_DNA"/>
</dbReference>
<dbReference type="Pfam" id="PF24864">
    <property type="entry name" value="DUF7730"/>
    <property type="match status" value="1"/>
</dbReference>
<dbReference type="PANTHER" id="PTHR38790">
    <property type="entry name" value="2EXR DOMAIN-CONTAINING PROTEIN-RELATED"/>
    <property type="match status" value="1"/>
</dbReference>
<proteinExistence type="predicted"/>
<sequence length="256" mass="30293">MMPTPRRRALSISRELQPNQLTVAQPQSTFINKLPLEIRRMIYEKALGEQPIHTTVSDGKLIARRCDLRNCTCYLRPCPPGQRLHLALPLLRTCRQIYSEAVEYLYRANEFFISTDLEDFPTAGYLSYFFQPQRIAQIGNLNIEWDLDRHQYFNLNLMPDHHRREWYRSWDGLSNMTGLRRLHIKFYFCLDLWQGCYGEFWEQNNKELLQPIKKITAPRDFLITLPNWQCSTNIDVGESRCTFELPERVDLEGNAS</sequence>
<feature type="domain" description="DUF7730" evidence="1">
    <location>
        <begin position="24"/>
        <end position="246"/>
    </location>
</feature>
<evidence type="ECO:0000313" key="2">
    <source>
        <dbReference type="EMBL" id="RYO26441.1"/>
    </source>
</evidence>
<reference evidence="3" key="1">
    <citation type="journal article" date="2019" name="bioRxiv">
        <title>Genomics, evolutionary history and diagnostics of the Alternaria alternata species group including apple and Asian pear pathotypes.</title>
        <authorList>
            <person name="Armitage A.D."/>
            <person name="Cockerton H.M."/>
            <person name="Sreenivasaprasad S."/>
            <person name="Woodhall J.W."/>
            <person name="Lane C.R."/>
            <person name="Harrison R.J."/>
            <person name="Clarkson J.P."/>
        </authorList>
    </citation>
    <scope>NUCLEOTIDE SEQUENCE [LARGE SCALE GENOMIC DNA]</scope>
    <source>
        <strain evidence="3">RGR 97.0016</strain>
    </source>
</reference>
<keyword evidence="3" id="KW-1185">Reference proteome</keyword>
<dbReference type="InterPro" id="IPR056632">
    <property type="entry name" value="DUF7730"/>
</dbReference>
<comment type="caution">
    <text evidence="2">The sequence shown here is derived from an EMBL/GenBank/DDBJ whole genome shotgun (WGS) entry which is preliminary data.</text>
</comment>
<evidence type="ECO:0000259" key="1">
    <source>
        <dbReference type="Pfam" id="PF24864"/>
    </source>
</evidence>
<name>A0A4Q4PX15_9PLEO</name>
<dbReference type="PANTHER" id="PTHR38790:SF9">
    <property type="entry name" value="F-BOX DOMAIN-CONTAINING PROTEIN"/>
    <property type="match status" value="1"/>
</dbReference>
<dbReference type="OrthoDB" id="4757095at2759"/>
<organism evidence="2 3">
    <name type="scientific">Alternaria arborescens</name>
    <dbReference type="NCBI Taxonomy" id="156630"/>
    <lineage>
        <taxon>Eukaryota</taxon>
        <taxon>Fungi</taxon>
        <taxon>Dikarya</taxon>
        <taxon>Ascomycota</taxon>
        <taxon>Pezizomycotina</taxon>
        <taxon>Dothideomycetes</taxon>
        <taxon>Pleosporomycetidae</taxon>
        <taxon>Pleosporales</taxon>
        <taxon>Pleosporineae</taxon>
        <taxon>Pleosporaceae</taxon>
        <taxon>Alternaria</taxon>
        <taxon>Alternaria sect. Alternaria</taxon>
    </lineage>
</organism>
<dbReference type="AlphaFoldDB" id="A0A4Q4PX15"/>
<accession>A0A4Q4PX15</accession>
<evidence type="ECO:0000313" key="3">
    <source>
        <dbReference type="Proteomes" id="UP000293823"/>
    </source>
</evidence>
<dbReference type="Proteomes" id="UP000293823">
    <property type="component" value="Unassembled WGS sequence"/>
</dbReference>